<keyword evidence="3" id="KW-1185">Reference proteome</keyword>
<sequence length="262" mass="29056">MEAATGAAATNADGPAKKALAFSQVARCHQCPTAGEPIRRESLGALRLPPERENAASSVMYSSSGFFTLPLWNYLKNFPDIEPTVWDKEIQSLSNFHWCRCGEDHMDSMYSLSLHAVKHSTINVFSFRKLTEAFLRENPLMSGVPQLQGHIDPLLPTANQVRDHTVFTYSLLTQDFLERIQPPVVLLESKGKERMKMVIVDEAQSRIAAIKRSLKKKVRKDNPSTHTGTVPFRSVRQRLSDFCSSPSGKAGCAPTAEVQPSG</sequence>
<protein>
    <submittedName>
        <fullName evidence="2">Uncharacterized protein</fullName>
    </submittedName>
</protein>
<organism evidence="2 3">
    <name type="scientific">Fukomys damarensis</name>
    <name type="common">Damaraland mole rat</name>
    <name type="synonym">Cryptomys damarensis</name>
    <dbReference type="NCBI Taxonomy" id="885580"/>
    <lineage>
        <taxon>Eukaryota</taxon>
        <taxon>Metazoa</taxon>
        <taxon>Chordata</taxon>
        <taxon>Craniata</taxon>
        <taxon>Vertebrata</taxon>
        <taxon>Euteleostomi</taxon>
        <taxon>Mammalia</taxon>
        <taxon>Eutheria</taxon>
        <taxon>Euarchontoglires</taxon>
        <taxon>Glires</taxon>
        <taxon>Rodentia</taxon>
        <taxon>Hystricomorpha</taxon>
        <taxon>Bathyergidae</taxon>
        <taxon>Fukomys</taxon>
    </lineage>
</organism>
<reference evidence="2 3" key="1">
    <citation type="submission" date="2013-11" db="EMBL/GenBank/DDBJ databases">
        <title>The Damaraland mole rat (Fukomys damarensis) genome and evolution of African mole rats.</title>
        <authorList>
            <person name="Gladyshev V.N."/>
            <person name="Fang X."/>
        </authorList>
    </citation>
    <scope>NUCLEOTIDE SEQUENCE [LARGE SCALE GENOMIC DNA]</scope>
    <source>
        <tissue evidence="2">Liver</tissue>
    </source>
</reference>
<evidence type="ECO:0000313" key="3">
    <source>
        <dbReference type="Proteomes" id="UP000028990"/>
    </source>
</evidence>
<evidence type="ECO:0000313" key="2">
    <source>
        <dbReference type="EMBL" id="KFO32362.1"/>
    </source>
</evidence>
<dbReference type="EMBL" id="KN122182">
    <property type="protein sequence ID" value="KFO32362.1"/>
    <property type="molecule type" value="Genomic_DNA"/>
</dbReference>
<accession>A0A091DMP2</accession>
<dbReference type="AlphaFoldDB" id="A0A091DMP2"/>
<feature type="region of interest" description="Disordered" evidence="1">
    <location>
        <begin position="243"/>
        <end position="262"/>
    </location>
</feature>
<evidence type="ECO:0000256" key="1">
    <source>
        <dbReference type="SAM" id="MobiDB-lite"/>
    </source>
</evidence>
<gene>
    <name evidence="2" type="ORF">H920_06309</name>
</gene>
<name>A0A091DMP2_FUKDA</name>
<proteinExistence type="predicted"/>
<dbReference type="Proteomes" id="UP000028990">
    <property type="component" value="Unassembled WGS sequence"/>
</dbReference>